<dbReference type="AlphaFoldDB" id="A0A5E7XQQ7"/>
<dbReference type="Proteomes" id="UP000326857">
    <property type="component" value="Unassembled WGS sequence"/>
</dbReference>
<evidence type="ECO:0000313" key="2">
    <source>
        <dbReference type="Proteomes" id="UP000326857"/>
    </source>
</evidence>
<name>A0A5E7XQQ7_9SPHN</name>
<gene>
    <name evidence="1" type="ORF">SPHINGO391_100025</name>
</gene>
<accession>A0A5E7XQQ7</accession>
<sequence>MRSLMPDARRIAASYLTSTGRSNDARTVLAGSGDDYVEVRVALQALSEIAARVGRAERALACYADESFWEADCAEASLAFHDHGEIARSALAGKELYALHRD</sequence>
<dbReference type="EMBL" id="CABVLI010000002">
    <property type="protein sequence ID" value="VVS96257.1"/>
    <property type="molecule type" value="Genomic_DNA"/>
</dbReference>
<proteinExistence type="predicted"/>
<dbReference type="RefSeq" id="WP_042466347.1">
    <property type="nucleotide sequence ID" value="NZ_JASPFP010000003.1"/>
</dbReference>
<evidence type="ECO:0000313" key="1">
    <source>
        <dbReference type="EMBL" id="VVS96257.1"/>
    </source>
</evidence>
<reference evidence="1 2" key="1">
    <citation type="submission" date="2019-09" db="EMBL/GenBank/DDBJ databases">
        <authorList>
            <person name="Dittami M. S."/>
        </authorList>
    </citation>
    <scope>NUCLEOTIDE SEQUENCE [LARGE SCALE GENOMIC DNA]</scope>
    <source>
        <strain evidence="1">SPHINGO391</strain>
    </source>
</reference>
<protein>
    <submittedName>
        <fullName evidence="1">Uncharacterized protein</fullName>
    </submittedName>
</protein>
<organism evidence="1 2">
    <name type="scientific">Sphingomonas aurantiaca</name>
    <dbReference type="NCBI Taxonomy" id="185949"/>
    <lineage>
        <taxon>Bacteria</taxon>
        <taxon>Pseudomonadati</taxon>
        <taxon>Pseudomonadota</taxon>
        <taxon>Alphaproteobacteria</taxon>
        <taxon>Sphingomonadales</taxon>
        <taxon>Sphingomonadaceae</taxon>
        <taxon>Sphingomonas</taxon>
    </lineage>
</organism>